<dbReference type="VEuPathDB" id="TriTrypDB:ECC02_005622"/>
<evidence type="ECO:0000256" key="1">
    <source>
        <dbReference type="SAM" id="MobiDB-lite"/>
    </source>
</evidence>
<protein>
    <submittedName>
        <fullName evidence="2">Metal-binding domain-containing protein</fullName>
    </submittedName>
</protein>
<organism evidence="2 3">
    <name type="scientific">Trypanosoma cruzi</name>
    <dbReference type="NCBI Taxonomy" id="5693"/>
    <lineage>
        <taxon>Eukaryota</taxon>
        <taxon>Discoba</taxon>
        <taxon>Euglenozoa</taxon>
        <taxon>Kinetoplastea</taxon>
        <taxon>Metakinetoplastina</taxon>
        <taxon>Trypanosomatida</taxon>
        <taxon>Trypanosomatidae</taxon>
        <taxon>Trypanosoma</taxon>
        <taxon>Schizotrypanum</taxon>
    </lineage>
</organism>
<dbReference type="EMBL" id="JABDHM010000038">
    <property type="protein sequence ID" value="KAF5221380.1"/>
    <property type="molecule type" value="Genomic_DNA"/>
</dbReference>
<dbReference type="InterPro" id="IPR053337">
    <property type="entry name" value="AT-2_adhesin"/>
</dbReference>
<dbReference type="PANTHER" id="PTHR37001:SF5">
    <property type="entry name" value="RIIA DOMAIN-CONTAINING PROTEIN"/>
    <property type="match status" value="1"/>
</dbReference>
<feature type="region of interest" description="Disordered" evidence="1">
    <location>
        <begin position="216"/>
        <end position="363"/>
    </location>
</feature>
<comment type="caution">
    <text evidence="2">The sequence shown here is derived from an EMBL/GenBank/DDBJ whole genome shotgun (WGS) entry which is preliminary data.</text>
</comment>
<accession>A0A7J6Y556</accession>
<feature type="compositionally biased region" description="Polar residues" evidence="1">
    <location>
        <begin position="216"/>
        <end position="234"/>
    </location>
</feature>
<name>A0A7J6Y556_TRYCR</name>
<gene>
    <name evidence="2" type="ORF">ECC02_005622</name>
</gene>
<evidence type="ECO:0000313" key="3">
    <source>
        <dbReference type="Proteomes" id="UP000583944"/>
    </source>
</evidence>
<reference evidence="2 3" key="1">
    <citation type="journal article" date="2019" name="Genome Biol. Evol.">
        <title>Nanopore Sequencing Significantly Improves Genome Assembly of the Protozoan Parasite Trypanosoma cruzi.</title>
        <authorList>
            <person name="Diaz-Viraque F."/>
            <person name="Pita S."/>
            <person name="Greif G."/>
            <person name="de Souza R.C.M."/>
            <person name="Iraola G."/>
            <person name="Robello C."/>
        </authorList>
    </citation>
    <scope>NUCLEOTIDE SEQUENCE [LARGE SCALE GENOMIC DNA]</scope>
    <source>
        <strain evidence="2 3">Berenice</strain>
    </source>
</reference>
<dbReference type="AlphaFoldDB" id="A0A7J6Y556"/>
<sequence length="1088" mass="119897">MDDRTLQCTLEVHSGDGECTRRTFTVKHLPRTLREVVELLKAQDLRLQRGDFEFSVICGESSSPQQLLADGDVNNLFSSFASERLLFKVTLQERVGGLVSSMLADDSLVHLRIYHRGNDLVTEKRFIPPRRGVREALVIAVRDAIQQPPPASVGMQLYAIVGDMCDQTALKDEDAINTFLRSCMATRSVCRLTYQFDNEGVINEADASIQTKNLDVNNAQMPPSDPIQANSATPQMPKRNDGDGVLCETPSRAEDESNALCETPSRAGNESNALCETPSRAEDESNALCETPSRAGNESNALCETPSRAEDESNALCETPSRAEDESNALCETPSRAGNESNALCETPSRAEDESNAQASSVVPVNDVNSALVSKSSSHNGSAASEPLTQMDAVSVPPETAVSAARNASPLRELAKNGRQLLDGAGHLKQNDGDPPAVTLTAKYEEAPRPIMLVAEEKVPAVAASGRCHAVDAKIKKEKLRIEIECAFGDSTVVFPFSWRRDSASVLQSLREACLIALEVPRGENLNLYDRKGAVLHTEEDTCKRLESILLSGCTRIGLVLWSGHPCTSGLPLQCCVSWGTQQIVMVCTVEPEMALMDLRRAILDEYGMDYRTIDGLHLFLGNGEMEAESELTSSRAYEQLKAASLHEELVNIRVSIRDGPSLCLSMEGNLPLKAAAFVEEALLVLGDRPHSNDVSKIFEECSGKTGALGKDAKDFIALVIVMLSEPRILTRERLTSFLLKTAAPCSEEGVLEVLNRCVALAQLRAVRRPFDVLKRFFRRLYRVIQIPEGAKGIPLTMVTHQLAQAGLSDAKGLLRRDRTILAELQENDYTELFLRLYFTDAKMITRAVVAARLSGIGKIRSRRVMTRRGQEMLREDFMHEIRHAFDGIRSTDVLKFLRSQEPHPEPKFRCLLSVMGSLLATHPVQHPDHWFVERFRGKVADALDVKLRTFEDSVVSTPQLYRLCWDVLKPDMHHLLLLPESPVASALACWAFFAVQLICVNRHLEFPPVPLVDLQEFSLVGLPISPVEIARDDALNVVSPAAAASGGNGGGAAAALPFRTNKPRIKYKYSYLCHDLCRDVRVERPLK</sequence>
<dbReference type="PANTHER" id="PTHR37001">
    <property type="entry name" value="PHOSPHORYN, PUTATIVE-RELATED-RELATED"/>
    <property type="match status" value="1"/>
</dbReference>
<proteinExistence type="predicted"/>
<dbReference type="VEuPathDB" id="TriTrypDB:BCY84_01599"/>
<dbReference type="Proteomes" id="UP000583944">
    <property type="component" value="Unassembled WGS sequence"/>
</dbReference>
<evidence type="ECO:0000313" key="2">
    <source>
        <dbReference type="EMBL" id="KAF5221380.1"/>
    </source>
</evidence>